<dbReference type="CDD" id="cd00056">
    <property type="entry name" value="ENDO3c"/>
    <property type="match status" value="1"/>
</dbReference>
<accession>A0A5C3R1X2</accession>
<dbReference type="GO" id="GO:0008725">
    <property type="term" value="F:DNA-3-methyladenine glycosylase activity"/>
    <property type="evidence" value="ECO:0007669"/>
    <property type="project" value="TreeGrafter"/>
</dbReference>
<keyword evidence="7" id="KW-1185">Reference proteome</keyword>
<evidence type="ECO:0000256" key="2">
    <source>
        <dbReference type="ARBA" id="ARBA00022763"/>
    </source>
</evidence>
<dbReference type="PANTHER" id="PTHR43003">
    <property type="entry name" value="DNA-3-METHYLADENINE GLYCOSYLASE"/>
    <property type="match status" value="1"/>
</dbReference>
<organism evidence="6 7">
    <name type="scientific">Pterulicium gracile</name>
    <dbReference type="NCBI Taxonomy" id="1884261"/>
    <lineage>
        <taxon>Eukaryota</taxon>
        <taxon>Fungi</taxon>
        <taxon>Dikarya</taxon>
        <taxon>Basidiomycota</taxon>
        <taxon>Agaricomycotina</taxon>
        <taxon>Agaricomycetes</taxon>
        <taxon>Agaricomycetidae</taxon>
        <taxon>Agaricales</taxon>
        <taxon>Pleurotineae</taxon>
        <taxon>Pterulaceae</taxon>
        <taxon>Pterulicium</taxon>
    </lineage>
</organism>
<dbReference type="OrthoDB" id="415889at2759"/>
<evidence type="ECO:0000256" key="1">
    <source>
        <dbReference type="ARBA" id="ARBA00010817"/>
    </source>
</evidence>
<dbReference type="InterPro" id="IPR011257">
    <property type="entry name" value="DNA_glycosylase"/>
</dbReference>
<feature type="domain" description="HhH-GPD" evidence="5">
    <location>
        <begin position="162"/>
        <end position="350"/>
    </location>
</feature>
<dbReference type="GO" id="GO:0005634">
    <property type="term" value="C:nucleus"/>
    <property type="evidence" value="ECO:0007669"/>
    <property type="project" value="TreeGrafter"/>
</dbReference>
<dbReference type="PANTHER" id="PTHR43003:SF5">
    <property type="entry name" value="DNA-3-METHYLADENINE GLYCOSYLASE"/>
    <property type="match status" value="1"/>
</dbReference>
<sequence>MTAILLELLQRRAAYTFVRTLDRMPTTRSASRVTSTPTTSKPVSTAGSKRKSPASTSASVKPASTKRQRVAKPVDGSLAAPETALPVEAAETSATASNADAVPSEPEEPMMPAVLSFSLEDAKAHLIDVDSRFEDIFEKLQCKPYEKLERVHPFRALVESILGQQISWLAARSIKHKFIRLFDPSLPEKATDYVERKSAAGSFPTAQQVAKLDLVTLKSAGLSTRKAEYIQDLALRFSDGRLSTEKIMESTDEELAEMLIAVRGIGVWTVHMFAMFSLRRPDILPAGDLGVQRGMLRWFLSLHSEAHPFTLSPEKVNTTGRKAEDSAKDILPELPSSTAAAKGVADALEVNSVQIAAIPPPFTPSIKKTLGSEVAKKSRAPLPAGITVELLKSRLQGKKVKGAFLTPQEMEDLTEPWKPYRSIGVYYMWSLADANGK</sequence>
<dbReference type="GO" id="GO:0043916">
    <property type="term" value="F:DNA-7-methylguanine glycosylase activity"/>
    <property type="evidence" value="ECO:0007669"/>
    <property type="project" value="TreeGrafter"/>
</dbReference>
<dbReference type="FunFam" id="1.10.340.30:FF:000004">
    <property type="entry name" value="DNA-3-methyladenine glycosylase II"/>
    <property type="match status" value="1"/>
</dbReference>
<dbReference type="Pfam" id="PF00730">
    <property type="entry name" value="HhH-GPD"/>
    <property type="match status" value="1"/>
</dbReference>
<dbReference type="AlphaFoldDB" id="A0A5C3R1X2"/>
<evidence type="ECO:0000313" key="7">
    <source>
        <dbReference type="Proteomes" id="UP000305067"/>
    </source>
</evidence>
<name>A0A5C3R1X2_9AGAR</name>
<dbReference type="Gene3D" id="1.10.1670.40">
    <property type="match status" value="2"/>
</dbReference>
<gene>
    <name evidence="6" type="ORF">BDV98DRAFT_562749</name>
</gene>
<dbReference type="Proteomes" id="UP000305067">
    <property type="component" value="Unassembled WGS sequence"/>
</dbReference>
<reference evidence="6 7" key="1">
    <citation type="journal article" date="2019" name="Nat. Ecol. Evol.">
        <title>Megaphylogeny resolves global patterns of mushroom evolution.</title>
        <authorList>
            <person name="Varga T."/>
            <person name="Krizsan K."/>
            <person name="Foldi C."/>
            <person name="Dima B."/>
            <person name="Sanchez-Garcia M."/>
            <person name="Sanchez-Ramirez S."/>
            <person name="Szollosi G.J."/>
            <person name="Szarkandi J.G."/>
            <person name="Papp V."/>
            <person name="Albert L."/>
            <person name="Andreopoulos W."/>
            <person name="Angelini C."/>
            <person name="Antonin V."/>
            <person name="Barry K.W."/>
            <person name="Bougher N.L."/>
            <person name="Buchanan P."/>
            <person name="Buyck B."/>
            <person name="Bense V."/>
            <person name="Catcheside P."/>
            <person name="Chovatia M."/>
            <person name="Cooper J."/>
            <person name="Damon W."/>
            <person name="Desjardin D."/>
            <person name="Finy P."/>
            <person name="Geml J."/>
            <person name="Haridas S."/>
            <person name="Hughes K."/>
            <person name="Justo A."/>
            <person name="Karasinski D."/>
            <person name="Kautmanova I."/>
            <person name="Kiss B."/>
            <person name="Kocsube S."/>
            <person name="Kotiranta H."/>
            <person name="LaButti K.M."/>
            <person name="Lechner B.E."/>
            <person name="Liimatainen K."/>
            <person name="Lipzen A."/>
            <person name="Lukacs Z."/>
            <person name="Mihaltcheva S."/>
            <person name="Morgado L.N."/>
            <person name="Niskanen T."/>
            <person name="Noordeloos M.E."/>
            <person name="Ohm R.A."/>
            <person name="Ortiz-Santana B."/>
            <person name="Ovrebo C."/>
            <person name="Racz N."/>
            <person name="Riley R."/>
            <person name="Savchenko A."/>
            <person name="Shiryaev A."/>
            <person name="Soop K."/>
            <person name="Spirin V."/>
            <person name="Szebenyi C."/>
            <person name="Tomsovsky M."/>
            <person name="Tulloss R.E."/>
            <person name="Uehling J."/>
            <person name="Grigoriev I.V."/>
            <person name="Vagvolgyi C."/>
            <person name="Papp T."/>
            <person name="Martin F.M."/>
            <person name="Miettinen O."/>
            <person name="Hibbett D.S."/>
            <person name="Nagy L.G."/>
        </authorList>
    </citation>
    <scope>NUCLEOTIDE SEQUENCE [LARGE SCALE GENOMIC DNA]</scope>
    <source>
        <strain evidence="6 7">CBS 309.79</strain>
    </source>
</reference>
<keyword evidence="2" id="KW-0227">DNA damage</keyword>
<comment type="similarity">
    <text evidence="1">Belongs to the alkylbase DNA glycosidase AlkA family.</text>
</comment>
<dbReference type="EMBL" id="ML178818">
    <property type="protein sequence ID" value="TFL04734.1"/>
    <property type="molecule type" value="Genomic_DNA"/>
</dbReference>
<feature type="region of interest" description="Disordered" evidence="4">
    <location>
        <begin position="26"/>
        <end position="109"/>
    </location>
</feature>
<keyword evidence="3" id="KW-0234">DNA repair</keyword>
<feature type="compositionally biased region" description="Low complexity" evidence="4">
    <location>
        <begin position="88"/>
        <end position="101"/>
    </location>
</feature>
<dbReference type="SUPFAM" id="SSF48150">
    <property type="entry name" value="DNA-glycosylase"/>
    <property type="match status" value="1"/>
</dbReference>
<proteinExistence type="inferred from homology"/>
<evidence type="ECO:0000256" key="4">
    <source>
        <dbReference type="SAM" id="MobiDB-lite"/>
    </source>
</evidence>
<evidence type="ECO:0000256" key="3">
    <source>
        <dbReference type="ARBA" id="ARBA00023204"/>
    </source>
</evidence>
<dbReference type="GO" id="GO:0006285">
    <property type="term" value="P:base-excision repair, AP site formation"/>
    <property type="evidence" value="ECO:0007669"/>
    <property type="project" value="UniProtKB-ARBA"/>
</dbReference>
<dbReference type="InterPro" id="IPR051912">
    <property type="entry name" value="Alkylbase_DNA_Glycosylase/TA"/>
</dbReference>
<dbReference type="GO" id="GO:0006307">
    <property type="term" value="P:DNA alkylation repair"/>
    <property type="evidence" value="ECO:0007669"/>
    <property type="project" value="TreeGrafter"/>
</dbReference>
<dbReference type="InterPro" id="IPR003265">
    <property type="entry name" value="HhH-GPD_domain"/>
</dbReference>
<protein>
    <submittedName>
        <fullName evidence="6">DNA glycosylase</fullName>
    </submittedName>
</protein>
<feature type="compositionally biased region" description="Low complexity" evidence="4">
    <location>
        <begin position="31"/>
        <end position="45"/>
    </location>
</feature>
<dbReference type="Gene3D" id="1.10.340.30">
    <property type="entry name" value="Hypothetical protein, domain 2"/>
    <property type="match status" value="1"/>
</dbReference>
<dbReference type="SMART" id="SM00478">
    <property type="entry name" value="ENDO3c"/>
    <property type="match status" value="1"/>
</dbReference>
<dbReference type="GO" id="GO:0032131">
    <property type="term" value="F:alkylated DNA binding"/>
    <property type="evidence" value="ECO:0007669"/>
    <property type="project" value="TreeGrafter"/>
</dbReference>
<dbReference type="GO" id="GO:0032993">
    <property type="term" value="C:protein-DNA complex"/>
    <property type="evidence" value="ECO:0007669"/>
    <property type="project" value="TreeGrafter"/>
</dbReference>
<dbReference type="STRING" id="1884261.A0A5C3R1X2"/>
<evidence type="ECO:0000313" key="6">
    <source>
        <dbReference type="EMBL" id="TFL04734.1"/>
    </source>
</evidence>
<evidence type="ECO:0000259" key="5">
    <source>
        <dbReference type="SMART" id="SM00478"/>
    </source>
</evidence>